<evidence type="ECO:0000256" key="3">
    <source>
        <dbReference type="ARBA" id="ARBA00022989"/>
    </source>
</evidence>
<dbReference type="SUPFAM" id="SSF53474">
    <property type="entry name" value="alpha/beta-Hydrolases"/>
    <property type="match status" value="1"/>
</dbReference>
<feature type="transmembrane region" description="Helical" evidence="7">
    <location>
        <begin position="171"/>
        <end position="193"/>
    </location>
</feature>
<keyword evidence="5" id="KW-0539">Nucleus</keyword>
<gene>
    <name evidence="8" type="ORF">NA57DRAFT_79373</name>
</gene>
<evidence type="ECO:0000256" key="2">
    <source>
        <dbReference type="ARBA" id="ARBA00022692"/>
    </source>
</evidence>
<dbReference type="PANTHER" id="PTHR12265:SF30">
    <property type="entry name" value="TRANSMEMBRANE PROTEIN 53"/>
    <property type="match status" value="1"/>
</dbReference>
<dbReference type="Pfam" id="PF05705">
    <property type="entry name" value="DUF829"/>
    <property type="match status" value="1"/>
</dbReference>
<comment type="similarity">
    <text evidence="1">Belongs to the TMEM53 family.</text>
</comment>
<organism evidence="8 9">
    <name type="scientific">Rhizodiscina lignyota</name>
    <dbReference type="NCBI Taxonomy" id="1504668"/>
    <lineage>
        <taxon>Eukaryota</taxon>
        <taxon>Fungi</taxon>
        <taxon>Dikarya</taxon>
        <taxon>Ascomycota</taxon>
        <taxon>Pezizomycotina</taxon>
        <taxon>Dothideomycetes</taxon>
        <taxon>Pleosporomycetidae</taxon>
        <taxon>Aulographales</taxon>
        <taxon>Rhizodiscinaceae</taxon>
        <taxon>Rhizodiscina</taxon>
    </lineage>
</organism>
<dbReference type="InterPro" id="IPR029058">
    <property type="entry name" value="AB_hydrolase_fold"/>
</dbReference>
<keyword evidence="4 7" id="KW-0472">Membrane</keyword>
<dbReference type="Proteomes" id="UP000799772">
    <property type="component" value="Unassembled WGS sequence"/>
</dbReference>
<dbReference type="AlphaFoldDB" id="A0A9P4IB32"/>
<evidence type="ECO:0000313" key="9">
    <source>
        <dbReference type="Proteomes" id="UP000799772"/>
    </source>
</evidence>
<evidence type="ECO:0000256" key="4">
    <source>
        <dbReference type="ARBA" id="ARBA00023136"/>
    </source>
</evidence>
<sequence>MAPSNPFPTFAPLNSARTTYLYNPPKTNGIHPSNSVSPDLVILCAWLGALPKHILKYTSAYQSSYPSTTILLLTSHVNDFVFIPDFVQRQRLTPAAEFVRSFRKSHEQGRILLHAFSNGGGRQATQLAQAYKAATAGEVMPVDAMALDSCPGRGSFKDGTRVFLIGTPRSLMWIARPIVYFIMGMLWIWSVVFGQKNVVDRVREGLNDQGLFPKVAPRLYVYSKTDTAVLYQDVEEHAEEARKKGWSVEKVRVDGSLHVAHMMKDPDAYWGAIRGVLQRADEITQLLK</sequence>
<dbReference type="InterPro" id="IPR008547">
    <property type="entry name" value="DUF829_TMEM53"/>
</dbReference>
<evidence type="ECO:0000256" key="7">
    <source>
        <dbReference type="SAM" id="Phobius"/>
    </source>
</evidence>
<comment type="subcellular location">
    <subcellularLocation>
        <location evidence="6">Nucleus outer membrane</location>
        <topology evidence="6">Single-pass membrane protein</topology>
    </subcellularLocation>
</comment>
<proteinExistence type="inferred from homology"/>
<evidence type="ECO:0000256" key="1">
    <source>
        <dbReference type="ARBA" id="ARBA00007387"/>
    </source>
</evidence>
<protein>
    <recommendedName>
        <fullName evidence="10">DUF829-domain-containing protein</fullName>
    </recommendedName>
</protein>
<evidence type="ECO:0000256" key="5">
    <source>
        <dbReference type="ARBA" id="ARBA00023242"/>
    </source>
</evidence>
<evidence type="ECO:0008006" key="10">
    <source>
        <dbReference type="Google" id="ProtNLM"/>
    </source>
</evidence>
<evidence type="ECO:0000256" key="6">
    <source>
        <dbReference type="ARBA" id="ARBA00034303"/>
    </source>
</evidence>
<dbReference type="PANTHER" id="PTHR12265">
    <property type="entry name" value="TRANSMEMBRANE PROTEIN 53"/>
    <property type="match status" value="1"/>
</dbReference>
<keyword evidence="3 7" id="KW-1133">Transmembrane helix</keyword>
<dbReference type="GO" id="GO:0005640">
    <property type="term" value="C:nuclear outer membrane"/>
    <property type="evidence" value="ECO:0007669"/>
    <property type="project" value="UniProtKB-SubCell"/>
</dbReference>
<keyword evidence="9" id="KW-1185">Reference proteome</keyword>
<comment type="caution">
    <text evidence="8">The sequence shown here is derived from an EMBL/GenBank/DDBJ whole genome shotgun (WGS) entry which is preliminary data.</text>
</comment>
<evidence type="ECO:0000313" key="8">
    <source>
        <dbReference type="EMBL" id="KAF2095659.1"/>
    </source>
</evidence>
<dbReference type="EMBL" id="ML978131">
    <property type="protein sequence ID" value="KAF2095659.1"/>
    <property type="molecule type" value="Genomic_DNA"/>
</dbReference>
<name>A0A9P4IB32_9PEZI</name>
<reference evidence="8" key="1">
    <citation type="journal article" date="2020" name="Stud. Mycol.">
        <title>101 Dothideomycetes genomes: a test case for predicting lifestyles and emergence of pathogens.</title>
        <authorList>
            <person name="Haridas S."/>
            <person name="Albert R."/>
            <person name="Binder M."/>
            <person name="Bloem J."/>
            <person name="Labutti K."/>
            <person name="Salamov A."/>
            <person name="Andreopoulos B."/>
            <person name="Baker S."/>
            <person name="Barry K."/>
            <person name="Bills G."/>
            <person name="Bluhm B."/>
            <person name="Cannon C."/>
            <person name="Castanera R."/>
            <person name="Culley D."/>
            <person name="Daum C."/>
            <person name="Ezra D."/>
            <person name="Gonzalez J."/>
            <person name="Henrissat B."/>
            <person name="Kuo A."/>
            <person name="Liang C."/>
            <person name="Lipzen A."/>
            <person name="Lutzoni F."/>
            <person name="Magnuson J."/>
            <person name="Mondo S."/>
            <person name="Nolan M."/>
            <person name="Ohm R."/>
            <person name="Pangilinan J."/>
            <person name="Park H.-J."/>
            <person name="Ramirez L."/>
            <person name="Alfaro M."/>
            <person name="Sun H."/>
            <person name="Tritt A."/>
            <person name="Yoshinaga Y."/>
            <person name="Zwiers L.-H."/>
            <person name="Turgeon B."/>
            <person name="Goodwin S."/>
            <person name="Spatafora J."/>
            <person name="Crous P."/>
            <person name="Grigoriev I."/>
        </authorList>
    </citation>
    <scope>NUCLEOTIDE SEQUENCE</scope>
    <source>
        <strain evidence="8">CBS 133067</strain>
    </source>
</reference>
<accession>A0A9P4IB32</accession>
<dbReference type="OrthoDB" id="77878at2759"/>
<keyword evidence="2 7" id="KW-0812">Transmembrane</keyword>